<dbReference type="EMBL" id="CAFABA010000021">
    <property type="protein sequence ID" value="CAB4821679.1"/>
    <property type="molecule type" value="Genomic_DNA"/>
</dbReference>
<sequence length="97" mass="10476">MIRHCVTLTFSPDATTEQLAAVEAGLATLPGAIDTIRAYSYGLDLGLAEGNASFVVVGDFASVADYQNYRDHPAHQEIVTTTIRPILVGRSAVQYEY</sequence>
<dbReference type="InterPro" id="IPR011008">
    <property type="entry name" value="Dimeric_a/b-barrel"/>
</dbReference>
<dbReference type="InterPro" id="IPR044662">
    <property type="entry name" value="HS1/DABB1-like"/>
</dbReference>
<dbReference type="Pfam" id="PF07876">
    <property type="entry name" value="Dabb"/>
    <property type="match status" value="1"/>
</dbReference>
<dbReference type="AlphaFoldDB" id="A0A6J6ULY8"/>
<dbReference type="SMART" id="SM00886">
    <property type="entry name" value="Dabb"/>
    <property type="match status" value="1"/>
</dbReference>
<gene>
    <name evidence="3" type="ORF">UFOPK2754_02321</name>
    <name evidence="4" type="ORF">UFOPK3139_00744</name>
</gene>
<name>A0A6J6ULY8_9ZZZZ</name>
<protein>
    <submittedName>
        <fullName evidence="3">Unannotated protein</fullName>
    </submittedName>
</protein>
<dbReference type="InterPro" id="IPR013097">
    <property type="entry name" value="Dabb"/>
</dbReference>
<dbReference type="Gene3D" id="3.30.70.100">
    <property type="match status" value="1"/>
</dbReference>
<dbReference type="PANTHER" id="PTHR33178:SF10">
    <property type="entry name" value="STRESS-RESPONSE A_B BARREL DOMAIN-CONTAINING PROTEIN"/>
    <property type="match status" value="1"/>
</dbReference>
<dbReference type="SUPFAM" id="SSF54909">
    <property type="entry name" value="Dimeric alpha+beta barrel"/>
    <property type="match status" value="1"/>
</dbReference>
<dbReference type="PROSITE" id="PS51502">
    <property type="entry name" value="S_R_A_B_BARREL"/>
    <property type="match status" value="1"/>
</dbReference>
<evidence type="ECO:0000313" key="4">
    <source>
        <dbReference type="EMBL" id="CAB4821679.1"/>
    </source>
</evidence>
<proteinExistence type="predicted"/>
<organism evidence="3">
    <name type="scientific">freshwater metagenome</name>
    <dbReference type="NCBI Taxonomy" id="449393"/>
    <lineage>
        <taxon>unclassified sequences</taxon>
        <taxon>metagenomes</taxon>
        <taxon>ecological metagenomes</taxon>
    </lineage>
</organism>
<evidence type="ECO:0000259" key="2">
    <source>
        <dbReference type="PROSITE" id="PS51502"/>
    </source>
</evidence>
<dbReference type="PANTHER" id="PTHR33178">
    <property type="match status" value="1"/>
</dbReference>
<dbReference type="EMBL" id="CAEZYR010000101">
    <property type="protein sequence ID" value="CAB4759683.1"/>
    <property type="molecule type" value="Genomic_DNA"/>
</dbReference>
<feature type="domain" description="Stress-response A/B barrel" evidence="2">
    <location>
        <begin position="2"/>
        <end position="95"/>
    </location>
</feature>
<reference evidence="3" key="1">
    <citation type="submission" date="2020-05" db="EMBL/GenBank/DDBJ databases">
        <authorList>
            <person name="Chiriac C."/>
            <person name="Salcher M."/>
            <person name="Ghai R."/>
            <person name="Kavagutti S V."/>
        </authorList>
    </citation>
    <scope>NUCLEOTIDE SEQUENCE</scope>
</reference>
<comment type="subunit">
    <text evidence="1">Homodimer.</text>
</comment>
<evidence type="ECO:0000256" key="1">
    <source>
        <dbReference type="ARBA" id="ARBA00011738"/>
    </source>
</evidence>
<accession>A0A6J6ULY8</accession>
<evidence type="ECO:0000313" key="3">
    <source>
        <dbReference type="EMBL" id="CAB4759683.1"/>
    </source>
</evidence>